<reference evidence="4 7" key="2">
    <citation type="submission" date="2020-08" db="EMBL/GenBank/DDBJ databases">
        <title>Genomic Encyclopedia of Type Strains, Phase IV (KMG-IV): sequencing the most valuable type-strain genomes for metagenomic binning, comparative biology and taxonomic classification.</title>
        <authorList>
            <person name="Goeker M."/>
        </authorList>
    </citation>
    <scope>NUCLEOTIDE SEQUENCE [LARGE SCALE GENOMIC DNA]</scope>
    <source>
        <strain evidence="4 7">DSM 8510</strain>
    </source>
</reference>
<keyword evidence="7" id="KW-1185">Reference proteome</keyword>
<gene>
    <name evidence="4" type="ORF">FHS52_001668</name>
    <name evidence="5" type="ORF">GRI59_11365</name>
</gene>
<feature type="transmembrane region" description="Helical" evidence="2">
    <location>
        <begin position="80"/>
        <end position="97"/>
    </location>
</feature>
<evidence type="ECO:0000313" key="6">
    <source>
        <dbReference type="Proteomes" id="UP000430021"/>
    </source>
</evidence>
<evidence type="ECO:0000256" key="2">
    <source>
        <dbReference type="SAM" id="Phobius"/>
    </source>
</evidence>
<evidence type="ECO:0000313" key="4">
    <source>
        <dbReference type="EMBL" id="MBB3775699.1"/>
    </source>
</evidence>
<feature type="region of interest" description="Disordered" evidence="1">
    <location>
        <begin position="122"/>
        <end position="149"/>
    </location>
</feature>
<feature type="compositionally biased region" description="Basic and acidic residues" evidence="1">
    <location>
        <begin position="122"/>
        <end position="137"/>
    </location>
</feature>
<keyword evidence="2" id="KW-0472">Membrane</keyword>
<dbReference type="AlphaFoldDB" id="A0A6I4UN42"/>
<evidence type="ECO:0000313" key="7">
    <source>
        <dbReference type="Proteomes" id="UP000548685"/>
    </source>
</evidence>
<keyword evidence="2" id="KW-1133">Transmembrane helix</keyword>
<evidence type="ECO:0000256" key="3">
    <source>
        <dbReference type="SAM" id="SignalP"/>
    </source>
</evidence>
<dbReference type="EMBL" id="WTYB01000002">
    <property type="protein sequence ID" value="MXP39204.1"/>
    <property type="molecule type" value="Genomic_DNA"/>
</dbReference>
<keyword evidence="3" id="KW-0732">Signal</keyword>
<accession>A0A6I4UN42</accession>
<reference evidence="5 6" key="1">
    <citation type="submission" date="2019-12" db="EMBL/GenBank/DDBJ databases">
        <title>Genomic-based taxomic classification of the family Erythrobacteraceae.</title>
        <authorList>
            <person name="Xu L."/>
        </authorList>
    </citation>
    <scope>NUCLEOTIDE SEQUENCE [LARGE SCALE GENOMIC DNA]</scope>
    <source>
        <strain evidence="5 6">JCM 10282</strain>
    </source>
</reference>
<sequence length="293" mass="31152">MALTFRALALAGALAGTTMIAAPAAAAPMPSGAALAAAALGTFDFSRYDPVSATTEWRRCRWGCGWGGHRRGWRRNRVDAGDVLIGAAIIGGIAAIVSSNNRRERERDVVIVDRDVRNPDWRNDDRRYDDRRDDRRASAPRGTGASGLDNAVNQCLDRIERDVRVDTVENVDRTGAGWLVSGTLFNGASFQCRIGNGGQIDAIDYGDGFRDIGYSSAPTGNADPRADGQWDDQGYANARASVGGTVRPDIAVQEATITMAQAPAARATTMAMPAYPGGPIPGEVIPETVDSDL</sequence>
<proteinExistence type="predicted"/>
<comment type="caution">
    <text evidence="5">The sequence shown here is derived from an EMBL/GenBank/DDBJ whole genome shotgun (WGS) entry which is preliminary data.</text>
</comment>
<protein>
    <submittedName>
        <fullName evidence="5">Uncharacterized protein</fullName>
    </submittedName>
</protein>
<feature type="chain" id="PRO_5026126535" evidence="3">
    <location>
        <begin position="27"/>
        <end position="293"/>
    </location>
</feature>
<organism evidence="5 6">
    <name type="scientific">Erythrobacter ramosus</name>
    <dbReference type="NCBI Taxonomy" id="35811"/>
    <lineage>
        <taxon>Bacteria</taxon>
        <taxon>Pseudomonadati</taxon>
        <taxon>Pseudomonadota</taxon>
        <taxon>Alphaproteobacteria</taxon>
        <taxon>Sphingomonadales</taxon>
        <taxon>Erythrobacteraceae</taxon>
        <taxon>Erythrobacter/Porphyrobacter group</taxon>
        <taxon>Erythrobacter</taxon>
    </lineage>
</organism>
<evidence type="ECO:0000256" key="1">
    <source>
        <dbReference type="SAM" id="MobiDB-lite"/>
    </source>
</evidence>
<feature type="signal peptide" evidence="3">
    <location>
        <begin position="1"/>
        <end position="26"/>
    </location>
</feature>
<dbReference type="RefSeq" id="WP_160761266.1">
    <property type="nucleotide sequence ID" value="NZ_BAAADZ010000010.1"/>
</dbReference>
<name>A0A6I4UN42_9SPHN</name>
<dbReference type="EMBL" id="JACICE010000002">
    <property type="protein sequence ID" value="MBB3775699.1"/>
    <property type="molecule type" value="Genomic_DNA"/>
</dbReference>
<evidence type="ECO:0000313" key="5">
    <source>
        <dbReference type="EMBL" id="MXP39204.1"/>
    </source>
</evidence>
<keyword evidence="2" id="KW-0812">Transmembrane</keyword>
<dbReference type="Proteomes" id="UP000548685">
    <property type="component" value="Unassembled WGS sequence"/>
</dbReference>
<dbReference type="Proteomes" id="UP000430021">
    <property type="component" value="Unassembled WGS sequence"/>
</dbReference>
<dbReference type="OrthoDB" id="7510861at2"/>